<evidence type="ECO:0000259" key="21">
    <source>
        <dbReference type="Pfam" id="PF21405"/>
    </source>
</evidence>
<dbReference type="Proteomes" id="UP000194236">
    <property type="component" value="Unassembled WGS sequence"/>
</dbReference>
<dbReference type="PANTHER" id="PTHR45955">
    <property type="entry name" value="PHOSPHOACETYLGLUCOSAMINE MUTASE"/>
    <property type="match status" value="1"/>
</dbReference>
<dbReference type="FunFam" id="3.40.120.10:FF:000013">
    <property type="entry name" value="Phosphoacetylglucosamine mutase"/>
    <property type="match status" value="1"/>
</dbReference>
<keyword evidence="6 14" id="KW-0479">Metal-binding</keyword>
<evidence type="ECO:0000256" key="16">
    <source>
        <dbReference type="PIRSR" id="PIRSR016408-2"/>
    </source>
</evidence>
<dbReference type="Pfam" id="PF21404">
    <property type="entry name" value="AMG1_III"/>
    <property type="match status" value="1"/>
</dbReference>
<feature type="domain" description="Phosphoacetylglucosamine mutase AMG1" evidence="21">
    <location>
        <begin position="181"/>
        <end position="279"/>
    </location>
</feature>
<dbReference type="Pfam" id="PF21405">
    <property type="entry name" value="AMG1_II"/>
    <property type="match status" value="1"/>
</dbReference>
<dbReference type="PROSITE" id="PS00710">
    <property type="entry name" value="PGM_PMM"/>
    <property type="match status" value="1"/>
</dbReference>
<dbReference type="EMBL" id="MUJZ01010021">
    <property type="protein sequence ID" value="OTF82141.1"/>
    <property type="molecule type" value="Genomic_DNA"/>
</dbReference>
<evidence type="ECO:0000256" key="2">
    <source>
        <dbReference type="ARBA" id="ARBA00004865"/>
    </source>
</evidence>
<dbReference type="GO" id="GO:0006048">
    <property type="term" value="P:UDP-N-acetylglucosamine biosynthetic process"/>
    <property type="evidence" value="ECO:0007669"/>
    <property type="project" value="UniProtKB-UniRule"/>
</dbReference>
<feature type="binding site" description="via phosphate group" evidence="17">
    <location>
        <position position="65"/>
    </location>
    <ligand>
        <name>Mg(2+)</name>
        <dbReference type="ChEBI" id="CHEBI:18420"/>
    </ligand>
</feature>
<evidence type="ECO:0000256" key="8">
    <source>
        <dbReference type="ARBA" id="ARBA00023235"/>
    </source>
</evidence>
<dbReference type="SUPFAM" id="SSF55957">
    <property type="entry name" value="Phosphoglucomutase, C-terminal domain"/>
    <property type="match status" value="1"/>
</dbReference>
<feature type="binding site" evidence="17">
    <location>
        <position position="274"/>
    </location>
    <ligand>
        <name>Mg(2+)</name>
        <dbReference type="ChEBI" id="CHEBI:18420"/>
    </ligand>
</feature>
<evidence type="ECO:0000256" key="13">
    <source>
        <dbReference type="ARBA" id="ARBA00059527"/>
    </source>
</evidence>
<dbReference type="GO" id="GO:0004610">
    <property type="term" value="F:phosphoacetylglucosamine mutase activity"/>
    <property type="evidence" value="ECO:0007669"/>
    <property type="project" value="UniProtKB-UniRule"/>
</dbReference>
<evidence type="ECO:0000256" key="12">
    <source>
        <dbReference type="ARBA" id="ARBA00032065"/>
    </source>
</evidence>
<keyword evidence="7 14" id="KW-0460">Magnesium</keyword>
<evidence type="ECO:0000256" key="6">
    <source>
        <dbReference type="ARBA" id="ARBA00022723"/>
    </source>
</evidence>
<evidence type="ECO:0000256" key="4">
    <source>
        <dbReference type="ARBA" id="ARBA00012731"/>
    </source>
</evidence>
<feature type="domain" description="Alpha-D-phosphohexomutase alpha/beta/alpha" evidence="19">
    <location>
        <begin position="54"/>
        <end position="90"/>
    </location>
</feature>
<dbReference type="UniPathway" id="UPA00113">
    <property type="reaction ID" value="UER00530"/>
</dbReference>
<sequence length="531" mass="59429">MLLNNLNDYAKKYPNKRPDIHQQYGTAGFRNKADTLFHVTFRTGILAALRSRSTGGIIGVMITASHNPEQDNGLKIIEPDGSMLIQTWEKLATKIANVPDDKLEQCVADLISELNINLENTMAKVYLARDTRKSSPPLSMALIDGIKACQGEYKDFGLLTTPQLHYIVRCANSDGHYGVPSEQGYYEKLSQAFLRLTTKQRKLHLIVDCANGVGADKMKLLAPYLKEKITFDLVNIGDGILNLGCGADFVKVNQRQPDSIELKPNQHYASFDGDADRIVFYYRNDRDGKFHLLDGDKIAVLVAKFLQQLLNESGLNEIQMIVVQTAYANGNSTKYIRDTIQLTSDCVPTGVKHLHHRALQSEIGIYFEANGHGTILFSENVQKQIQQQRSNENAKKLLHFIDLVNQTVGDAISDMLIVEAILDNLNLTIDEWDSFYQDLPNKLLKVAVKDRNVITTTDAERKCVEPNGLQEAIDKVVAEFGQQARSFIRPSGTEDVVRIYTEAQTKELADKLARKVGNLVYDYADGIGSKF</sequence>
<dbReference type="InterPro" id="IPR016055">
    <property type="entry name" value="A-D-PHexomutase_a/b/a-I/II/III"/>
</dbReference>
<feature type="binding site" evidence="17">
    <location>
        <position position="272"/>
    </location>
    <ligand>
        <name>Mg(2+)</name>
        <dbReference type="ChEBI" id="CHEBI:18420"/>
    </ligand>
</feature>
<feature type="active site" description="Phosphoserine intermediate" evidence="15">
    <location>
        <position position="65"/>
    </location>
</feature>
<dbReference type="FunFam" id="3.30.310.50:FF:000003">
    <property type="entry name" value="Phosphoacetylglucosamine mutase"/>
    <property type="match status" value="1"/>
</dbReference>
<comment type="cofactor">
    <cofactor evidence="14 17">
        <name>Mg(2+)</name>
        <dbReference type="ChEBI" id="CHEBI:18420"/>
    </cofactor>
    <text evidence="14 17">Binds 1 Mg(2+) ion per subunit.</text>
</comment>
<protein>
    <recommendedName>
        <fullName evidence="4 14">Phosphoacetylglucosamine mutase</fullName>
        <shortName evidence="14">PAGM</shortName>
        <ecNumber evidence="4 14">5.4.2.3</ecNumber>
    </recommendedName>
    <alternativeName>
        <fullName evidence="12 14">Acetylglucosamine phosphomutase</fullName>
    </alternativeName>
    <alternativeName>
        <fullName evidence="11 14">N-acetylglucosamine-phosphate mutase</fullName>
    </alternativeName>
</protein>
<organism evidence="22 23">
    <name type="scientific">Euroglyphus maynei</name>
    <name type="common">Mayne's house dust mite</name>
    <dbReference type="NCBI Taxonomy" id="6958"/>
    <lineage>
        <taxon>Eukaryota</taxon>
        <taxon>Metazoa</taxon>
        <taxon>Ecdysozoa</taxon>
        <taxon>Arthropoda</taxon>
        <taxon>Chelicerata</taxon>
        <taxon>Arachnida</taxon>
        <taxon>Acari</taxon>
        <taxon>Acariformes</taxon>
        <taxon>Sarcoptiformes</taxon>
        <taxon>Astigmata</taxon>
        <taxon>Psoroptidia</taxon>
        <taxon>Analgoidea</taxon>
        <taxon>Pyroglyphidae</taxon>
        <taxon>Pyroglyphinae</taxon>
        <taxon>Euroglyphus</taxon>
    </lineage>
</organism>
<proteinExistence type="inferred from homology"/>
<dbReference type="GO" id="GO:0000287">
    <property type="term" value="F:magnesium ion binding"/>
    <property type="evidence" value="ECO:0007669"/>
    <property type="project" value="InterPro"/>
</dbReference>
<comment type="caution">
    <text evidence="22">The sequence shown here is derived from an EMBL/GenBank/DDBJ whole genome shotgun (WGS) entry which is preliminary data.</text>
</comment>
<dbReference type="InterPro" id="IPR005844">
    <property type="entry name" value="A-D-PHexomutase_a/b/a-I"/>
</dbReference>
<evidence type="ECO:0000313" key="23">
    <source>
        <dbReference type="Proteomes" id="UP000194236"/>
    </source>
</evidence>
<feature type="binding site" evidence="16">
    <location>
        <position position="498"/>
    </location>
    <ligand>
        <name>substrate</name>
    </ligand>
</feature>
<evidence type="ECO:0000256" key="5">
    <source>
        <dbReference type="ARBA" id="ARBA00022553"/>
    </source>
</evidence>
<dbReference type="Pfam" id="PF00408">
    <property type="entry name" value="PGM_PMM_IV"/>
    <property type="match status" value="1"/>
</dbReference>
<evidence type="ECO:0000256" key="3">
    <source>
        <dbReference type="ARBA" id="ARBA00010231"/>
    </source>
</evidence>
<dbReference type="EC" id="5.4.2.3" evidence="4 14"/>
<dbReference type="InterPro" id="IPR049023">
    <property type="entry name" value="AMG1_II"/>
</dbReference>
<dbReference type="Pfam" id="PF02878">
    <property type="entry name" value="PGM_PMM_I"/>
    <property type="match status" value="2"/>
</dbReference>
<feature type="binding site" evidence="16">
    <location>
        <begin position="489"/>
        <end position="493"/>
    </location>
    <ligand>
        <name>substrate</name>
    </ligand>
</feature>
<keyword evidence="5" id="KW-0597">Phosphoprotein</keyword>
<dbReference type="InterPro" id="IPR016657">
    <property type="entry name" value="PAGM"/>
</dbReference>
<dbReference type="AlphaFoldDB" id="A0A1Y3BME6"/>
<dbReference type="GO" id="GO:0005975">
    <property type="term" value="P:carbohydrate metabolic process"/>
    <property type="evidence" value="ECO:0007669"/>
    <property type="project" value="InterPro"/>
</dbReference>
<dbReference type="PANTHER" id="PTHR45955:SF1">
    <property type="entry name" value="PHOSPHOACETYLGLUCOSAMINE MUTASE"/>
    <property type="match status" value="1"/>
</dbReference>
<comment type="similarity">
    <text evidence="3 14">Belongs to the phosphohexose mutase family.</text>
</comment>
<keyword evidence="10" id="KW-0961">Cell wall biogenesis/degradation</keyword>
<keyword evidence="9" id="KW-0119">Carbohydrate metabolism</keyword>
<comment type="function">
    <text evidence="13">Catalyzes the conversion of GlcNAc-6-P into GlcNAc-1-P during the synthesis of uridine diphosphate/UDP-GlcNAc, which is a biosynthetic precursor of chitin and also supplies the amino sugars for N-linked oligosaccharides of glycoproteins.</text>
</comment>
<feature type="domain" description="Alpha-D-phosphohexomutase alpha/beta/alpha" evidence="19">
    <location>
        <begin position="117"/>
        <end position="175"/>
    </location>
</feature>
<evidence type="ECO:0000256" key="11">
    <source>
        <dbReference type="ARBA" id="ARBA00031926"/>
    </source>
</evidence>
<comment type="function">
    <text evidence="14">Catalyzes the conversion of GlcNAc-6-P into GlcNAc-1-P during the synthesis of uridine diphosphate/UDP-GlcNAc, a sugar nucleotide critical to multiple glycosylation pathways including protein N- and O-glycosylation.</text>
</comment>
<dbReference type="InterPro" id="IPR016066">
    <property type="entry name" value="A-D-PHexomutase_CS"/>
</dbReference>
<comment type="catalytic activity">
    <reaction evidence="1 14">
        <text>N-acetyl-alpha-D-glucosamine 1-phosphate = N-acetyl-D-glucosamine 6-phosphate</text>
        <dbReference type="Rhea" id="RHEA:23804"/>
        <dbReference type="ChEBI" id="CHEBI:57513"/>
        <dbReference type="ChEBI" id="CHEBI:57776"/>
        <dbReference type="EC" id="5.4.2.3"/>
    </reaction>
</comment>
<evidence type="ECO:0000259" key="20">
    <source>
        <dbReference type="Pfam" id="PF21404"/>
    </source>
</evidence>
<gene>
    <name evidence="22" type="ORF">BLA29_001255</name>
</gene>
<dbReference type="InterPro" id="IPR005843">
    <property type="entry name" value="A-D-PHexomutase_C"/>
</dbReference>
<dbReference type="GO" id="GO:0071555">
    <property type="term" value="P:cell wall organization"/>
    <property type="evidence" value="ECO:0007669"/>
    <property type="project" value="UniProtKB-KW"/>
</dbReference>
<evidence type="ECO:0000256" key="9">
    <source>
        <dbReference type="ARBA" id="ARBA00023277"/>
    </source>
</evidence>
<dbReference type="FunFam" id="3.40.120.10:FF:000023">
    <property type="entry name" value="Phosphoacetylglucosamine mutase"/>
    <property type="match status" value="1"/>
</dbReference>
<evidence type="ECO:0000256" key="15">
    <source>
        <dbReference type="PIRSR" id="PIRSR016408-1"/>
    </source>
</evidence>
<dbReference type="PIRSF" id="PIRSF016408">
    <property type="entry name" value="PAGM"/>
    <property type="match status" value="1"/>
</dbReference>
<comment type="pathway">
    <text evidence="2 14">Nucleotide-sugar biosynthesis; UDP-N-acetyl-alpha-D-glucosamine biosynthesis; N-acetyl-alpha-D-glucosamine 1-phosphate from alpha-D-glucosamine 6-phosphate (route I): step 2/2.</text>
</comment>
<accession>A0A1Y3BME6</accession>
<keyword evidence="23" id="KW-1185">Reference proteome</keyword>
<feature type="binding site" evidence="16">
    <location>
        <begin position="368"/>
        <end position="370"/>
    </location>
    <ligand>
        <name>substrate</name>
    </ligand>
</feature>
<dbReference type="Gene3D" id="3.40.120.10">
    <property type="entry name" value="Alpha-D-Glucose-1,6-Bisphosphate, subunit A, domain 3"/>
    <property type="match status" value="2"/>
</dbReference>
<name>A0A1Y3BME6_EURMA</name>
<feature type="domain" description="Phosphoacetylglucosamine mutase AMG1" evidence="20">
    <location>
        <begin position="294"/>
        <end position="425"/>
    </location>
</feature>
<dbReference type="SUPFAM" id="SSF53738">
    <property type="entry name" value="Phosphoglucomutase, first 3 domains"/>
    <property type="match status" value="3"/>
</dbReference>
<evidence type="ECO:0000256" key="7">
    <source>
        <dbReference type="ARBA" id="ARBA00022842"/>
    </source>
</evidence>
<feature type="domain" description="Alpha-D-phosphohexomutase C-terminal" evidence="18">
    <location>
        <begin position="461"/>
        <end position="516"/>
    </location>
</feature>
<dbReference type="CDD" id="cd03086">
    <property type="entry name" value="PGM3"/>
    <property type="match status" value="1"/>
</dbReference>
<evidence type="ECO:0000313" key="22">
    <source>
        <dbReference type="EMBL" id="OTF82141.1"/>
    </source>
</evidence>
<keyword evidence="8 14" id="KW-0413">Isomerase</keyword>
<dbReference type="InterPro" id="IPR049022">
    <property type="entry name" value="AMG1_III"/>
</dbReference>
<evidence type="ECO:0000256" key="10">
    <source>
        <dbReference type="ARBA" id="ARBA00023316"/>
    </source>
</evidence>
<dbReference type="Gene3D" id="3.30.310.50">
    <property type="entry name" value="Alpha-D-phosphohexomutase, C-terminal domain"/>
    <property type="match status" value="1"/>
</dbReference>
<evidence type="ECO:0000259" key="19">
    <source>
        <dbReference type="Pfam" id="PF02878"/>
    </source>
</evidence>
<feature type="binding site" evidence="17">
    <location>
        <position position="276"/>
    </location>
    <ligand>
        <name>Mg(2+)</name>
        <dbReference type="ChEBI" id="CHEBI:18420"/>
    </ligand>
</feature>
<evidence type="ECO:0000259" key="18">
    <source>
        <dbReference type="Pfam" id="PF00408"/>
    </source>
</evidence>
<dbReference type="OrthoDB" id="1928at2759"/>
<evidence type="ECO:0000256" key="1">
    <source>
        <dbReference type="ARBA" id="ARBA00000558"/>
    </source>
</evidence>
<reference evidence="22 23" key="1">
    <citation type="submission" date="2017-03" db="EMBL/GenBank/DDBJ databases">
        <title>Genome Survey of Euroglyphus maynei.</title>
        <authorList>
            <person name="Arlian L.G."/>
            <person name="Morgan M.S."/>
            <person name="Rider S.D."/>
        </authorList>
    </citation>
    <scope>NUCLEOTIDE SEQUENCE [LARGE SCALE GENOMIC DNA]</scope>
    <source>
        <strain evidence="22">Arlian Lab</strain>
        <tissue evidence="22">Whole body</tissue>
    </source>
</reference>
<evidence type="ECO:0000256" key="17">
    <source>
        <dbReference type="PIRSR" id="PIRSR016408-3"/>
    </source>
</evidence>
<dbReference type="InterPro" id="IPR036900">
    <property type="entry name" value="A-D-PHexomutase_C_sf"/>
</dbReference>
<evidence type="ECO:0000256" key="14">
    <source>
        <dbReference type="PIRNR" id="PIRNR016408"/>
    </source>
</evidence>